<dbReference type="Proteomes" id="UP000836788">
    <property type="component" value="Chromosome 25"/>
</dbReference>
<dbReference type="PANTHER" id="PTHR33471">
    <property type="entry name" value="ATP-DEPENDENT ZINC METALLOPROTEASE-RELATED"/>
    <property type="match status" value="1"/>
</dbReference>
<dbReference type="EMBL" id="OU594966">
    <property type="protein sequence ID" value="CAG9287265.1"/>
    <property type="molecule type" value="Genomic_DNA"/>
</dbReference>
<gene>
    <name evidence="1" type="ORF">PTTT1_LOCUS34997</name>
</gene>
<evidence type="ECO:0008006" key="2">
    <source>
        <dbReference type="Google" id="ProtNLM"/>
    </source>
</evidence>
<reference evidence="1" key="1">
    <citation type="submission" date="2022-02" db="EMBL/GenBank/DDBJ databases">
        <authorList>
            <person name="Giguere J D."/>
        </authorList>
    </citation>
    <scope>NUCLEOTIDE SEQUENCE</scope>
    <source>
        <strain evidence="1">CCAP 1055/1</strain>
    </source>
</reference>
<name>A0A8J9X4H5_PHATR</name>
<dbReference type="PANTHER" id="PTHR33471:SF7">
    <property type="entry name" value="ATP-DEPENDENT ZINC METALLOPROTEASE-RELATED"/>
    <property type="match status" value="1"/>
</dbReference>
<dbReference type="GO" id="GO:0006508">
    <property type="term" value="P:proteolysis"/>
    <property type="evidence" value="ECO:0007669"/>
    <property type="project" value="InterPro"/>
</dbReference>
<accession>A0A8J9X4H5</accession>
<protein>
    <recommendedName>
        <fullName evidence="2">Peptidase M41 domain-containing protein</fullName>
    </recommendedName>
</protein>
<dbReference type="SUPFAM" id="SSF140990">
    <property type="entry name" value="FtsH protease domain-like"/>
    <property type="match status" value="1"/>
</dbReference>
<dbReference type="AlphaFoldDB" id="A0A8J9X4H5"/>
<dbReference type="InterPro" id="IPR037219">
    <property type="entry name" value="Peptidase_M41-like"/>
</dbReference>
<evidence type="ECO:0000313" key="1">
    <source>
        <dbReference type="EMBL" id="CAG9287265.1"/>
    </source>
</evidence>
<organism evidence="1">
    <name type="scientific">Phaeodactylum tricornutum</name>
    <name type="common">Diatom</name>
    <dbReference type="NCBI Taxonomy" id="2850"/>
    <lineage>
        <taxon>Eukaryota</taxon>
        <taxon>Sar</taxon>
        <taxon>Stramenopiles</taxon>
        <taxon>Ochrophyta</taxon>
        <taxon>Bacillariophyta</taxon>
        <taxon>Bacillariophyceae</taxon>
        <taxon>Bacillariophycidae</taxon>
        <taxon>Naviculales</taxon>
        <taxon>Phaeodactylaceae</taxon>
        <taxon>Phaeodactylum</taxon>
    </lineage>
</organism>
<sequence>MATLYVLGGSTVAGIASLALLPPNIGATLCYVFALLPILFLSVGSSAPGYIANAISSVRGDVDDGVTPQERICRHEAAHFCCGYWCGLPIKGYSVENGIAKVEFGVNTQQLTATEVAALSVTALSGLVAEAQTFGKAVGAENDLLTLEMVFRQSADFIGAAAQQDLTRWGALNAALLLKEHNAKYEQVVQAFASQQSVEDCVAILES</sequence>
<dbReference type="GO" id="GO:0004222">
    <property type="term" value="F:metalloendopeptidase activity"/>
    <property type="evidence" value="ECO:0007669"/>
    <property type="project" value="InterPro"/>
</dbReference>
<dbReference type="GO" id="GO:0005524">
    <property type="term" value="F:ATP binding"/>
    <property type="evidence" value="ECO:0007669"/>
    <property type="project" value="InterPro"/>
</dbReference>
<dbReference type="GO" id="GO:0004176">
    <property type="term" value="F:ATP-dependent peptidase activity"/>
    <property type="evidence" value="ECO:0007669"/>
    <property type="project" value="InterPro"/>
</dbReference>
<proteinExistence type="predicted"/>